<sequence>MLSRVRVPLSPQLATLALCHPWPLLDSYYWHSGLSVRPHDSMLVQPENCKHSQMSQKSQQPNQAPTLAKPSYATCVRLEPGRVAQRQGQVHDPLLKWAEETHGWHMVTSDSICGPTQSPATVQAVKHMLDGLDAWHLAAMEQLVTTCKSVIIASALAHGRLNIQGAVSASRVEEDCQVEEWGAVEAGHDLDIADIRTRIAAPSAGIAHVACFPSLETSSRDTSKFTIFDPLQSQYRLTLDDNKTHTGGTFSPKNWKPLEA</sequence>
<evidence type="ECO:0000256" key="1">
    <source>
        <dbReference type="SAM" id="MobiDB-lite"/>
    </source>
</evidence>
<dbReference type="Proteomes" id="UP000485058">
    <property type="component" value="Unassembled WGS sequence"/>
</dbReference>
<evidence type="ECO:0000313" key="3">
    <source>
        <dbReference type="Proteomes" id="UP000485058"/>
    </source>
</evidence>
<keyword evidence="3" id="KW-1185">Reference proteome</keyword>
<evidence type="ECO:0008006" key="4">
    <source>
        <dbReference type="Google" id="ProtNLM"/>
    </source>
</evidence>
<dbReference type="GO" id="GO:0033615">
    <property type="term" value="P:mitochondrial proton-transporting ATP synthase complex assembly"/>
    <property type="evidence" value="ECO:0007669"/>
    <property type="project" value="TreeGrafter"/>
</dbReference>
<feature type="region of interest" description="Disordered" evidence="1">
    <location>
        <begin position="46"/>
        <end position="66"/>
    </location>
</feature>
<dbReference type="PANTHER" id="PTHR21013">
    <property type="entry name" value="ATP SYNTHASE MITOCHONDRIAL F1 COMPLEX ASSEMBLY FACTOR 2/ATP12 PROTEIN, MITOCHONDRIAL PRECURSOR"/>
    <property type="match status" value="1"/>
</dbReference>
<dbReference type="EMBL" id="BLLF01000518">
    <property type="protein sequence ID" value="GFH12593.1"/>
    <property type="molecule type" value="Genomic_DNA"/>
</dbReference>
<organism evidence="2 3">
    <name type="scientific">Haematococcus lacustris</name>
    <name type="common">Green alga</name>
    <name type="synonym">Haematococcus pluvialis</name>
    <dbReference type="NCBI Taxonomy" id="44745"/>
    <lineage>
        <taxon>Eukaryota</taxon>
        <taxon>Viridiplantae</taxon>
        <taxon>Chlorophyta</taxon>
        <taxon>core chlorophytes</taxon>
        <taxon>Chlorophyceae</taxon>
        <taxon>CS clade</taxon>
        <taxon>Chlamydomonadales</taxon>
        <taxon>Haematococcaceae</taxon>
        <taxon>Haematococcus</taxon>
    </lineage>
</organism>
<dbReference type="GO" id="GO:0005739">
    <property type="term" value="C:mitochondrion"/>
    <property type="evidence" value="ECO:0007669"/>
    <property type="project" value="TreeGrafter"/>
</dbReference>
<protein>
    <recommendedName>
        <fullName evidence="4">ATP synthase mitochondrial F1 complex assembly factor 2</fullName>
    </recommendedName>
</protein>
<feature type="compositionally biased region" description="Polar residues" evidence="1">
    <location>
        <begin position="51"/>
        <end position="65"/>
    </location>
</feature>
<name>A0A699YQZ7_HAELA</name>
<comment type="caution">
    <text evidence="2">The sequence shown here is derived from an EMBL/GenBank/DDBJ whole genome shotgun (WGS) entry which is preliminary data.</text>
</comment>
<dbReference type="AlphaFoldDB" id="A0A699YQZ7"/>
<proteinExistence type="predicted"/>
<dbReference type="InterPro" id="IPR023335">
    <property type="entry name" value="ATP12_ortho_dom_sf"/>
</dbReference>
<dbReference type="SUPFAM" id="SSF160909">
    <property type="entry name" value="ATP12-like"/>
    <property type="match status" value="1"/>
</dbReference>
<dbReference type="InterPro" id="IPR011419">
    <property type="entry name" value="ATP12_ATP_synth-F1-assembly"/>
</dbReference>
<evidence type="ECO:0000313" key="2">
    <source>
        <dbReference type="EMBL" id="GFH12593.1"/>
    </source>
</evidence>
<accession>A0A699YQZ7</accession>
<dbReference type="Gene3D" id="1.10.3580.10">
    <property type="entry name" value="ATP12 ATPase"/>
    <property type="match status" value="1"/>
</dbReference>
<gene>
    <name evidence="2" type="ORF">HaLaN_08306</name>
</gene>
<dbReference type="PANTHER" id="PTHR21013:SF10">
    <property type="entry name" value="ATP SYNTHASE MITOCHONDRIAL F1 COMPLEX ASSEMBLY FACTOR 2"/>
    <property type="match status" value="1"/>
</dbReference>
<reference evidence="2 3" key="1">
    <citation type="submission" date="2020-02" db="EMBL/GenBank/DDBJ databases">
        <title>Draft genome sequence of Haematococcus lacustris strain NIES-144.</title>
        <authorList>
            <person name="Morimoto D."/>
            <person name="Nakagawa S."/>
            <person name="Yoshida T."/>
            <person name="Sawayama S."/>
        </authorList>
    </citation>
    <scope>NUCLEOTIDE SEQUENCE [LARGE SCALE GENOMIC DNA]</scope>
    <source>
        <strain evidence="2 3">NIES-144</strain>
    </source>
</reference>